<organism evidence="5 6">
    <name type="scientific">Galdieria partita</name>
    <dbReference type="NCBI Taxonomy" id="83374"/>
    <lineage>
        <taxon>Eukaryota</taxon>
        <taxon>Rhodophyta</taxon>
        <taxon>Bangiophyceae</taxon>
        <taxon>Galdieriales</taxon>
        <taxon>Galdieriaceae</taxon>
        <taxon>Galdieria</taxon>
    </lineage>
</organism>
<dbReference type="GO" id="GO:0009579">
    <property type="term" value="C:thylakoid"/>
    <property type="evidence" value="ECO:0007669"/>
    <property type="project" value="InterPro"/>
</dbReference>
<dbReference type="InterPro" id="IPR025564">
    <property type="entry name" value="CAAD_dom"/>
</dbReference>
<dbReference type="AlphaFoldDB" id="A0A9C7PSV0"/>
<accession>A0A9C7PSV0</accession>
<reference evidence="5" key="2">
    <citation type="submission" date="2022-01" db="EMBL/GenBank/DDBJ databases">
        <authorList>
            <person name="Hirooka S."/>
            <person name="Miyagishima S.Y."/>
        </authorList>
    </citation>
    <scope>NUCLEOTIDE SEQUENCE</scope>
    <source>
        <strain evidence="5">NBRC 102759</strain>
    </source>
</reference>
<feature type="compositionally biased region" description="Polar residues" evidence="2">
    <location>
        <begin position="71"/>
        <end position="85"/>
    </location>
</feature>
<evidence type="ECO:0000259" key="4">
    <source>
        <dbReference type="Pfam" id="PF14159"/>
    </source>
</evidence>
<feature type="transmembrane region" description="Helical" evidence="3">
    <location>
        <begin position="139"/>
        <end position="160"/>
    </location>
</feature>
<evidence type="ECO:0000256" key="3">
    <source>
        <dbReference type="SAM" id="Phobius"/>
    </source>
</evidence>
<feature type="domain" description="Cyanobacterial aminoacyl-tRNA synthetase CAAD" evidence="4">
    <location>
        <begin position="115"/>
        <end position="182"/>
    </location>
</feature>
<dbReference type="Pfam" id="PF14159">
    <property type="entry name" value="CAAD"/>
    <property type="match status" value="1"/>
</dbReference>
<proteinExistence type="predicted"/>
<comment type="subcellular location">
    <subcellularLocation>
        <location evidence="1">Membrane</location>
        <topology evidence="1">Multi-pass membrane protein</topology>
    </subcellularLocation>
</comment>
<dbReference type="EMBL" id="BQMJ01000011">
    <property type="protein sequence ID" value="GJQ09845.1"/>
    <property type="molecule type" value="Genomic_DNA"/>
</dbReference>
<keyword evidence="6" id="KW-1185">Reference proteome</keyword>
<protein>
    <recommendedName>
        <fullName evidence="4">Cyanobacterial aminoacyl-tRNA synthetase CAAD domain-containing protein</fullName>
    </recommendedName>
</protein>
<sequence>MPVCFVFHTTFNFAQVSFRKTSKDLSKLKYNSSRVTYPTQAVFFKETEKTKSSEPVTVSNVSSPTSKSVSYDGQLNKPVSNGSSRKNISLDSTKITEYSSKLLADMSSRPAYYGQLALTALVGIICLQIIASIEESLNHIPILPSLLELVGIVYTAFFAWRYVSYPETRSEVENTLKNIASKLNFNK</sequence>
<feature type="region of interest" description="Disordered" evidence="2">
    <location>
        <begin position="54"/>
        <end position="85"/>
    </location>
</feature>
<name>A0A9C7PSV0_9RHOD</name>
<evidence type="ECO:0000313" key="5">
    <source>
        <dbReference type="EMBL" id="GJQ09845.1"/>
    </source>
</evidence>
<comment type="caution">
    <text evidence="5">The sequence shown here is derived from an EMBL/GenBank/DDBJ whole genome shotgun (WGS) entry which is preliminary data.</text>
</comment>
<dbReference type="PANTHER" id="PTHR33222:SF4">
    <property type="entry name" value="PROTEIN CURVATURE THYLAKOID 1A, CHLOROPLASTIC"/>
    <property type="match status" value="1"/>
</dbReference>
<dbReference type="Proteomes" id="UP001061958">
    <property type="component" value="Unassembled WGS sequence"/>
</dbReference>
<gene>
    <name evidence="5" type="ORF">GpartN1_g1636.t1</name>
</gene>
<evidence type="ECO:0000256" key="1">
    <source>
        <dbReference type="ARBA" id="ARBA00004141"/>
    </source>
</evidence>
<dbReference type="OrthoDB" id="2014299at2759"/>
<dbReference type="InterPro" id="IPR033344">
    <property type="entry name" value="CURT1"/>
</dbReference>
<evidence type="ECO:0000313" key="6">
    <source>
        <dbReference type="Proteomes" id="UP001061958"/>
    </source>
</evidence>
<evidence type="ECO:0000256" key="2">
    <source>
        <dbReference type="SAM" id="MobiDB-lite"/>
    </source>
</evidence>
<keyword evidence="3" id="KW-1133">Transmembrane helix</keyword>
<keyword evidence="3" id="KW-0812">Transmembrane</keyword>
<keyword evidence="3" id="KW-0472">Membrane</keyword>
<feature type="transmembrane region" description="Helical" evidence="3">
    <location>
        <begin position="111"/>
        <end position="133"/>
    </location>
</feature>
<dbReference type="PANTHER" id="PTHR33222">
    <property type="match status" value="1"/>
</dbReference>
<feature type="compositionally biased region" description="Low complexity" evidence="2">
    <location>
        <begin position="54"/>
        <end position="70"/>
    </location>
</feature>
<reference evidence="5" key="1">
    <citation type="journal article" date="2022" name="Proc. Natl. Acad. Sci. U.S.A.">
        <title>Life cycle and functional genomics of the unicellular red alga Galdieria for elucidating algal and plant evolution and industrial use.</title>
        <authorList>
            <person name="Hirooka S."/>
            <person name="Itabashi T."/>
            <person name="Ichinose T.M."/>
            <person name="Onuma R."/>
            <person name="Fujiwara T."/>
            <person name="Yamashita S."/>
            <person name="Jong L.W."/>
            <person name="Tomita R."/>
            <person name="Iwane A.H."/>
            <person name="Miyagishima S.Y."/>
        </authorList>
    </citation>
    <scope>NUCLEOTIDE SEQUENCE</scope>
    <source>
        <strain evidence="5">NBRC 102759</strain>
    </source>
</reference>
<dbReference type="GO" id="GO:0016020">
    <property type="term" value="C:membrane"/>
    <property type="evidence" value="ECO:0007669"/>
    <property type="project" value="UniProtKB-SubCell"/>
</dbReference>